<dbReference type="Proteomes" id="UP000772181">
    <property type="component" value="Unassembled WGS sequence"/>
</dbReference>
<comment type="caution">
    <text evidence="8">The sequence shown here is derived from an EMBL/GenBank/DDBJ whole genome shotgun (WGS) entry which is preliminary data.</text>
</comment>
<dbReference type="PANTHER" id="PTHR39425">
    <property type="entry name" value="LIPOPROTEIN CYTOCHROME C"/>
    <property type="match status" value="1"/>
</dbReference>
<feature type="domain" description="Class III cytochrome C" evidence="6">
    <location>
        <begin position="34"/>
        <end position="90"/>
    </location>
</feature>
<evidence type="ECO:0000256" key="3">
    <source>
        <dbReference type="ARBA" id="ARBA00022723"/>
    </source>
</evidence>
<evidence type="ECO:0000313" key="9">
    <source>
        <dbReference type="Proteomes" id="UP000772181"/>
    </source>
</evidence>
<gene>
    <name evidence="8" type="ORF">HY730_04250</name>
</gene>
<dbReference type="Pfam" id="PF14522">
    <property type="entry name" value="Cytochrome_C7"/>
    <property type="match status" value="1"/>
</dbReference>
<dbReference type="SUPFAM" id="SSF48695">
    <property type="entry name" value="Multiheme cytochromes"/>
    <property type="match status" value="1"/>
</dbReference>
<dbReference type="AlphaFoldDB" id="A0A933LPX2"/>
<dbReference type="Gene3D" id="3.90.10.10">
    <property type="entry name" value="Cytochrome C3"/>
    <property type="match status" value="2"/>
</dbReference>
<evidence type="ECO:0000256" key="2">
    <source>
        <dbReference type="ARBA" id="ARBA00022617"/>
    </source>
</evidence>
<keyword evidence="4" id="KW-0249">Electron transport</keyword>
<dbReference type="PANTHER" id="PTHR39425:SF1">
    <property type="entry name" value="CYTOCHROME C7-LIKE DOMAIN-CONTAINING PROTEIN"/>
    <property type="match status" value="1"/>
</dbReference>
<feature type="domain" description="Cytochrome c7-like" evidence="7">
    <location>
        <begin position="120"/>
        <end position="179"/>
    </location>
</feature>
<dbReference type="GO" id="GO:0046872">
    <property type="term" value="F:metal ion binding"/>
    <property type="evidence" value="ECO:0007669"/>
    <property type="project" value="UniProtKB-KW"/>
</dbReference>
<keyword evidence="3" id="KW-0479">Metal-binding</keyword>
<dbReference type="Pfam" id="PF02085">
    <property type="entry name" value="Cytochrom_CIII"/>
    <property type="match status" value="1"/>
</dbReference>
<name>A0A933LPX2_UNCTE</name>
<keyword evidence="5" id="KW-0408">Iron</keyword>
<dbReference type="InterPro" id="IPR036280">
    <property type="entry name" value="Multihaem_cyt_sf"/>
</dbReference>
<sequence>YMNNKDKAFITGILVFIIFILFILVSGKHFQASAQSVKQPIEFNHKKHLQDVGLECQNCHTLVLTYYRASIPNIEVCSMCHDEGGDGQNASNPKTQKVLEYIKKGEAIPWQKVYQMPDHVYFSHQRHVVMGRIECVTCHGKIDQTTLPITTAAVKHTMDSCMNCHKKSGVSNDCVACHK</sequence>
<evidence type="ECO:0000256" key="1">
    <source>
        <dbReference type="ARBA" id="ARBA00022448"/>
    </source>
</evidence>
<dbReference type="CDD" id="cd08168">
    <property type="entry name" value="Cytochrom_C3"/>
    <property type="match status" value="1"/>
</dbReference>
<reference evidence="8" key="1">
    <citation type="submission" date="2020-07" db="EMBL/GenBank/DDBJ databases">
        <title>Huge and variable diversity of episymbiotic CPR bacteria and DPANN archaea in groundwater ecosystems.</title>
        <authorList>
            <person name="He C.Y."/>
            <person name="Keren R."/>
            <person name="Whittaker M."/>
            <person name="Farag I.F."/>
            <person name="Doudna J."/>
            <person name="Cate J.H.D."/>
            <person name="Banfield J.F."/>
        </authorList>
    </citation>
    <scope>NUCLEOTIDE SEQUENCE</scope>
    <source>
        <strain evidence="8">NC_groundwater_1482_Ag_S-0.65um_47_24</strain>
    </source>
</reference>
<dbReference type="EMBL" id="JACQWF010000193">
    <property type="protein sequence ID" value="MBI4595573.1"/>
    <property type="molecule type" value="Genomic_DNA"/>
</dbReference>
<evidence type="ECO:0000313" key="8">
    <source>
        <dbReference type="EMBL" id="MBI4595573.1"/>
    </source>
</evidence>
<evidence type="ECO:0000256" key="4">
    <source>
        <dbReference type="ARBA" id="ARBA00022982"/>
    </source>
</evidence>
<protein>
    <submittedName>
        <fullName evidence="8">Cytochrome c3 family protein</fullName>
    </submittedName>
</protein>
<evidence type="ECO:0000256" key="5">
    <source>
        <dbReference type="ARBA" id="ARBA00023004"/>
    </source>
</evidence>
<dbReference type="InterPro" id="IPR029467">
    <property type="entry name" value="Cyt_c7-like"/>
</dbReference>
<keyword evidence="1" id="KW-0813">Transport</keyword>
<dbReference type="InterPro" id="IPR020942">
    <property type="entry name" value="Cyt_c_III_dom"/>
</dbReference>
<proteinExistence type="predicted"/>
<keyword evidence="2" id="KW-0349">Heme</keyword>
<feature type="non-terminal residue" evidence="8">
    <location>
        <position position="1"/>
    </location>
</feature>
<accession>A0A933LPX2</accession>
<organism evidence="8 9">
    <name type="scientific">Tectimicrobiota bacterium</name>
    <dbReference type="NCBI Taxonomy" id="2528274"/>
    <lineage>
        <taxon>Bacteria</taxon>
        <taxon>Pseudomonadati</taxon>
        <taxon>Nitrospinota/Tectimicrobiota group</taxon>
        <taxon>Candidatus Tectimicrobiota</taxon>
    </lineage>
</organism>
<dbReference type="GO" id="GO:0020037">
    <property type="term" value="F:heme binding"/>
    <property type="evidence" value="ECO:0007669"/>
    <property type="project" value="InterPro"/>
</dbReference>
<evidence type="ECO:0000259" key="6">
    <source>
        <dbReference type="Pfam" id="PF02085"/>
    </source>
</evidence>
<evidence type="ECO:0000259" key="7">
    <source>
        <dbReference type="Pfam" id="PF14522"/>
    </source>
</evidence>
<dbReference type="GO" id="GO:0009055">
    <property type="term" value="F:electron transfer activity"/>
    <property type="evidence" value="ECO:0007669"/>
    <property type="project" value="InterPro"/>
</dbReference>